<evidence type="ECO:0000256" key="1">
    <source>
        <dbReference type="ARBA" id="ARBA00004141"/>
    </source>
</evidence>
<organism evidence="8 9">
    <name type="scientific">Amycolatopsis pigmentata</name>
    <dbReference type="NCBI Taxonomy" id="450801"/>
    <lineage>
        <taxon>Bacteria</taxon>
        <taxon>Bacillati</taxon>
        <taxon>Actinomycetota</taxon>
        <taxon>Actinomycetes</taxon>
        <taxon>Pseudonocardiales</taxon>
        <taxon>Pseudonocardiaceae</taxon>
        <taxon>Amycolatopsis</taxon>
    </lineage>
</organism>
<dbReference type="InterPro" id="IPR000412">
    <property type="entry name" value="ABC_2_transport"/>
</dbReference>
<keyword evidence="3 6" id="KW-1133">Transmembrane helix</keyword>
<evidence type="ECO:0000256" key="2">
    <source>
        <dbReference type="ARBA" id="ARBA00022692"/>
    </source>
</evidence>
<keyword evidence="5" id="KW-0046">Antibiotic resistance</keyword>
<keyword evidence="4 6" id="KW-0472">Membrane</keyword>
<evidence type="ECO:0000259" key="7">
    <source>
        <dbReference type="PROSITE" id="PS51012"/>
    </source>
</evidence>
<name>A0ABW5FXZ2_9PSEU</name>
<dbReference type="InterPro" id="IPR051784">
    <property type="entry name" value="Nod_factor_ABC_transporter"/>
</dbReference>
<feature type="transmembrane region" description="Helical" evidence="6">
    <location>
        <begin position="175"/>
        <end position="203"/>
    </location>
</feature>
<reference evidence="9" key="1">
    <citation type="journal article" date="2019" name="Int. J. Syst. Evol. Microbiol.">
        <title>The Global Catalogue of Microorganisms (GCM) 10K type strain sequencing project: providing services to taxonomists for standard genome sequencing and annotation.</title>
        <authorList>
            <consortium name="The Broad Institute Genomics Platform"/>
            <consortium name="The Broad Institute Genome Sequencing Center for Infectious Disease"/>
            <person name="Wu L."/>
            <person name="Ma J."/>
        </authorList>
    </citation>
    <scope>NUCLEOTIDE SEQUENCE [LARGE SCALE GENOMIC DNA]</scope>
    <source>
        <strain evidence="9">CGMCC 4.7645</strain>
    </source>
</reference>
<evidence type="ECO:0000256" key="3">
    <source>
        <dbReference type="ARBA" id="ARBA00022989"/>
    </source>
</evidence>
<dbReference type="Proteomes" id="UP001597417">
    <property type="component" value="Unassembled WGS sequence"/>
</dbReference>
<feature type="transmembrane region" description="Helical" evidence="6">
    <location>
        <begin position="223"/>
        <end position="247"/>
    </location>
</feature>
<proteinExistence type="inferred from homology"/>
<evidence type="ECO:0000256" key="4">
    <source>
        <dbReference type="ARBA" id="ARBA00023136"/>
    </source>
</evidence>
<comment type="subcellular location">
    <subcellularLocation>
        <location evidence="6">Cell membrane</location>
        <topology evidence="6">Multi-pass membrane protein</topology>
    </subcellularLocation>
    <subcellularLocation>
        <location evidence="1">Membrane</location>
        <topology evidence="1">Multi-pass membrane protein</topology>
    </subcellularLocation>
</comment>
<keyword evidence="6" id="KW-0813">Transport</keyword>
<feature type="transmembrane region" description="Helical" evidence="6">
    <location>
        <begin position="59"/>
        <end position="81"/>
    </location>
</feature>
<gene>
    <name evidence="8" type="ORF">ACFSXZ_22385</name>
</gene>
<feature type="transmembrane region" description="Helical" evidence="6">
    <location>
        <begin position="111"/>
        <end position="131"/>
    </location>
</feature>
<dbReference type="PANTHER" id="PTHR43229">
    <property type="entry name" value="NODULATION PROTEIN J"/>
    <property type="match status" value="1"/>
</dbReference>
<dbReference type="PROSITE" id="PS51012">
    <property type="entry name" value="ABC_TM2"/>
    <property type="match status" value="1"/>
</dbReference>
<comment type="caution">
    <text evidence="8">The sequence shown here is derived from an EMBL/GenBank/DDBJ whole genome shotgun (WGS) entry which is preliminary data.</text>
</comment>
<dbReference type="RefSeq" id="WP_378267101.1">
    <property type="nucleotide sequence ID" value="NZ_JBHUKR010000011.1"/>
</dbReference>
<keyword evidence="9" id="KW-1185">Reference proteome</keyword>
<dbReference type="PANTHER" id="PTHR43229:SF2">
    <property type="entry name" value="NODULATION PROTEIN J"/>
    <property type="match status" value="1"/>
</dbReference>
<dbReference type="EMBL" id="JBHUKR010000011">
    <property type="protein sequence ID" value="MFD2419084.1"/>
    <property type="molecule type" value="Genomic_DNA"/>
</dbReference>
<evidence type="ECO:0000256" key="6">
    <source>
        <dbReference type="RuleBase" id="RU361157"/>
    </source>
</evidence>
<evidence type="ECO:0000313" key="8">
    <source>
        <dbReference type="EMBL" id="MFD2419084.1"/>
    </source>
</evidence>
<feature type="transmembrane region" description="Helical" evidence="6">
    <location>
        <begin position="21"/>
        <end position="39"/>
    </location>
</feature>
<dbReference type="InterPro" id="IPR047817">
    <property type="entry name" value="ABC2_TM_bact-type"/>
</dbReference>
<feature type="transmembrane region" description="Helical" evidence="6">
    <location>
        <begin position="137"/>
        <end position="163"/>
    </location>
</feature>
<comment type="similarity">
    <text evidence="6">Belongs to the ABC-2 integral membrane protein family.</text>
</comment>
<sequence>MVRDTWLIFRRDLALSLRNPAWIILGIMQPLLYLVLFGPLMEKVVGSTPGFPPGNSWTILTPALIVQLALFSSSFAGFSLLRDYRAGVIERLRVTPASRAGLLLGKVTNNALQTIVQAVLITVLATLVFGLDAPLGGVLLSLLIVGLTAMTLCSASYAVALTLKSEQTFPAFLNAVLMPVLLLSGILLPITSILAPGWLYVISRINPFTHVVDAERASFRGDLTFSSLFTGGMVLLVMALLAVWWGVRVFQRENA</sequence>
<keyword evidence="2 6" id="KW-0812">Transmembrane</keyword>
<dbReference type="InterPro" id="IPR013525">
    <property type="entry name" value="ABC2_TM"/>
</dbReference>
<accession>A0ABW5FXZ2</accession>
<keyword evidence="6" id="KW-1003">Cell membrane</keyword>
<protein>
    <recommendedName>
        <fullName evidence="6">Transport permease protein</fullName>
    </recommendedName>
</protein>
<dbReference type="Pfam" id="PF01061">
    <property type="entry name" value="ABC2_membrane"/>
    <property type="match status" value="1"/>
</dbReference>
<feature type="domain" description="ABC transmembrane type-2" evidence="7">
    <location>
        <begin position="21"/>
        <end position="253"/>
    </location>
</feature>
<dbReference type="PIRSF" id="PIRSF006648">
    <property type="entry name" value="DrrB"/>
    <property type="match status" value="1"/>
</dbReference>
<evidence type="ECO:0000256" key="5">
    <source>
        <dbReference type="ARBA" id="ARBA00023251"/>
    </source>
</evidence>
<evidence type="ECO:0000313" key="9">
    <source>
        <dbReference type="Proteomes" id="UP001597417"/>
    </source>
</evidence>